<proteinExistence type="predicted"/>
<accession>A0A0A9F092</accession>
<organism evidence="1">
    <name type="scientific">Arundo donax</name>
    <name type="common">Giant reed</name>
    <name type="synonym">Donax arundinaceus</name>
    <dbReference type="NCBI Taxonomy" id="35708"/>
    <lineage>
        <taxon>Eukaryota</taxon>
        <taxon>Viridiplantae</taxon>
        <taxon>Streptophyta</taxon>
        <taxon>Embryophyta</taxon>
        <taxon>Tracheophyta</taxon>
        <taxon>Spermatophyta</taxon>
        <taxon>Magnoliopsida</taxon>
        <taxon>Liliopsida</taxon>
        <taxon>Poales</taxon>
        <taxon>Poaceae</taxon>
        <taxon>PACMAD clade</taxon>
        <taxon>Arundinoideae</taxon>
        <taxon>Arundineae</taxon>
        <taxon>Arundo</taxon>
    </lineage>
</organism>
<protein>
    <submittedName>
        <fullName evidence="1">Uncharacterized protein</fullName>
    </submittedName>
</protein>
<name>A0A0A9F092_ARUDO</name>
<sequence length="42" mass="5080">MQIKRECVQKHQHKTIFSPEKTEVLIAFFSSKICVWSILWKM</sequence>
<evidence type="ECO:0000313" key="1">
    <source>
        <dbReference type="EMBL" id="JAE06455.1"/>
    </source>
</evidence>
<dbReference type="AlphaFoldDB" id="A0A0A9F092"/>
<reference evidence="1" key="1">
    <citation type="submission" date="2014-09" db="EMBL/GenBank/DDBJ databases">
        <authorList>
            <person name="Magalhaes I.L.F."/>
            <person name="Oliveira U."/>
            <person name="Santos F.R."/>
            <person name="Vidigal T.H.D.A."/>
            <person name="Brescovit A.D."/>
            <person name="Santos A.J."/>
        </authorList>
    </citation>
    <scope>NUCLEOTIDE SEQUENCE</scope>
    <source>
        <tissue evidence="1">Shoot tissue taken approximately 20 cm above the soil surface</tissue>
    </source>
</reference>
<dbReference type="EMBL" id="GBRH01191441">
    <property type="protein sequence ID" value="JAE06455.1"/>
    <property type="molecule type" value="Transcribed_RNA"/>
</dbReference>
<reference evidence="1" key="2">
    <citation type="journal article" date="2015" name="Data Brief">
        <title>Shoot transcriptome of the giant reed, Arundo donax.</title>
        <authorList>
            <person name="Barrero R.A."/>
            <person name="Guerrero F.D."/>
            <person name="Moolhuijzen P."/>
            <person name="Goolsby J.A."/>
            <person name="Tidwell J."/>
            <person name="Bellgard S.E."/>
            <person name="Bellgard M.I."/>
        </authorList>
    </citation>
    <scope>NUCLEOTIDE SEQUENCE</scope>
    <source>
        <tissue evidence="1">Shoot tissue taken approximately 20 cm above the soil surface</tissue>
    </source>
</reference>